<dbReference type="InterPro" id="IPR002223">
    <property type="entry name" value="Kunitz_BPTI"/>
</dbReference>
<comment type="caution">
    <text evidence="3">The sequence shown here is derived from an EMBL/GenBank/DDBJ whole genome shotgun (WGS) entry which is preliminary data.</text>
</comment>
<name>A0AAQ4DHU9_AMBAM</name>
<evidence type="ECO:0000313" key="4">
    <source>
        <dbReference type="Proteomes" id="UP001321473"/>
    </source>
</evidence>
<dbReference type="InterPro" id="IPR036880">
    <property type="entry name" value="Kunitz_BPTI_sf"/>
</dbReference>
<accession>A0AAQ4DHU9</accession>
<dbReference type="SUPFAM" id="SSF57362">
    <property type="entry name" value="BPTI-like"/>
    <property type="match status" value="1"/>
</dbReference>
<dbReference type="PROSITE" id="PS00280">
    <property type="entry name" value="BPTI_KUNITZ_1"/>
    <property type="match status" value="1"/>
</dbReference>
<proteinExistence type="predicted"/>
<dbReference type="Proteomes" id="UP001321473">
    <property type="component" value="Unassembled WGS sequence"/>
</dbReference>
<dbReference type="EMBL" id="JARKHS020030544">
    <property type="protein sequence ID" value="KAK8762039.1"/>
    <property type="molecule type" value="Genomic_DNA"/>
</dbReference>
<keyword evidence="4" id="KW-1185">Reference proteome</keyword>
<feature type="signal peptide" evidence="1">
    <location>
        <begin position="1"/>
        <end position="15"/>
    </location>
</feature>
<gene>
    <name evidence="3" type="ORF">V5799_026692</name>
</gene>
<evidence type="ECO:0000256" key="1">
    <source>
        <dbReference type="SAM" id="SignalP"/>
    </source>
</evidence>
<feature type="domain" description="BPTI/Kunitz inhibitor" evidence="2">
    <location>
        <begin position="26"/>
        <end position="79"/>
    </location>
</feature>
<organism evidence="3 4">
    <name type="scientific">Amblyomma americanum</name>
    <name type="common">Lone star tick</name>
    <dbReference type="NCBI Taxonomy" id="6943"/>
    <lineage>
        <taxon>Eukaryota</taxon>
        <taxon>Metazoa</taxon>
        <taxon>Ecdysozoa</taxon>
        <taxon>Arthropoda</taxon>
        <taxon>Chelicerata</taxon>
        <taxon>Arachnida</taxon>
        <taxon>Acari</taxon>
        <taxon>Parasitiformes</taxon>
        <taxon>Ixodida</taxon>
        <taxon>Ixodoidea</taxon>
        <taxon>Ixodidae</taxon>
        <taxon>Amblyomminae</taxon>
        <taxon>Amblyomma</taxon>
    </lineage>
</organism>
<evidence type="ECO:0000313" key="3">
    <source>
        <dbReference type="EMBL" id="KAK8762039.1"/>
    </source>
</evidence>
<dbReference type="Pfam" id="PF00014">
    <property type="entry name" value="Kunitz_BPTI"/>
    <property type="match status" value="1"/>
</dbReference>
<dbReference type="PROSITE" id="PS50279">
    <property type="entry name" value="BPTI_KUNITZ_2"/>
    <property type="match status" value="1"/>
</dbReference>
<keyword evidence="1" id="KW-0732">Signal</keyword>
<dbReference type="SMART" id="SM00131">
    <property type="entry name" value="KU"/>
    <property type="match status" value="1"/>
</dbReference>
<dbReference type="InterPro" id="IPR020901">
    <property type="entry name" value="Prtase_inh_Kunz-CS"/>
</dbReference>
<feature type="chain" id="PRO_5042817387" description="BPTI/Kunitz inhibitor domain-containing protein" evidence="1">
    <location>
        <begin position="16"/>
        <end position="99"/>
    </location>
</feature>
<dbReference type="Gene3D" id="4.10.410.10">
    <property type="entry name" value="Pancreatic trypsin inhibitor Kunitz domain"/>
    <property type="match status" value="1"/>
</dbReference>
<evidence type="ECO:0000259" key="2">
    <source>
        <dbReference type="PROSITE" id="PS50279"/>
    </source>
</evidence>
<sequence length="99" mass="11568">MTLLLLGMLILICSSDRKRNKNPRNCFKKSPSNPSRCFSINLERWYYNRSYRFCFPFSYNGCNAKGNVFPSCHSCMQTCTDNRDPQKICEEYLSSIADQ</sequence>
<dbReference type="GO" id="GO:0004867">
    <property type="term" value="F:serine-type endopeptidase inhibitor activity"/>
    <property type="evidence" value="ECO:0007669"/>
    <property type="project" value="InterPro"/>
</dbReference>
<dbReference type="AlphaFoldDB" id="A0AAQ4DHU9"/>
<protein>
    <recommendedName>
        <fullName evidence="2">BPTI/Kunitz inhibitor domain-containing protein</fullName>
    </recommendedName>
</protein>
<reference evidence="3 4" key="1">
    <citation type="journal article" date="2023" name="Arcadia Sci">
        <title>De novo assembly of a long-read Amblyomma americanum tick genome.</title>
        <authorList>
            <person name="Chou S."/>
            <person name="Poskanzer K.E."/>
            <person name="Rollins M."/>
            <person name="Thuy-Boun P.S."/>
        </authorList>
    </citation>
    <scope>NUCLEOTIDE SEQUENCE [LARGE SCALE GENOMIC DNA]</scope>
    <source>
        <strain evidence="3">F_SG_1</strain>
        <tissue evidence="3">Salivary glands</tissue>
    </source>
</reference>